<dbReference type="InterPro" id="IPR046349">
    <property type="entry name" value="C1-like_sf"/>
</dbReference>
<dbReference type="GO" id="GO:0007200">
    <property type="term" value="P:phospholipase C-activating G protein-coupled receptor signaling pathway"/>
    <property type="evidence" value="ECO:0007669"/>
    <property type="project" value="TreeGrafter"/>
</dbReference>
<dbReference type="PROSITE" id="PS00107">
    <property type="entry name" value="PROTEIN_KINASE_ATP"/>
    <property type="match status" value="1"/>
</dbReference>
<dbReference type="InterPro" id="IPR001849">
    <property type="entry name" value="PH_domain"/>
</dbReference>
<gene>
    <name evidence="26" type="ORF">pdam_00015822</name>
</gene>
<keyword evidence="10" id="KW-0597">Phosphoprotein</keyword>
<keyword evidence="13" id="KW-0677">Repeat</keyword>
<dbReference type="CDD" id="cd01239">
    <property type="entry name" value="PH_PKD"/>
    <property type="match status" value="1"/>
</dbReference>
<feature type="compositionally biased region" description="Polar residues" evidence="23">
    <location>
        <begin position="339"/>
        <end position="354"/>
    </location>
</feature>
<dbReference type="EC" id="2.7.11.13" evidence="5"/>
<dbReference type="CDD" id="cd20795">
    <property type="entry name" value="C1_PKD_rpt1"/>
    <property type="match status" value="1"/>
</dbReference>
<dbReference type="EMBL" id="RCHS01004254">
    <property type="protein sequence ID" value="RMX36691.1"/>
    <property type="molecule type" value="Genomic_DNA"/>
</dbReference>
<keyword evidence="20" id="KW-0472">Membrane</keyword>
<evidence type="ECO:0000256" key="19">
    <source>
        <dbReference type="ARBA" id="ARBA00022842"/>
    </source>
</evidence>
<dbReference type="GO" id="GO:0004697">
    <property type="term" value="F:diacylglycerol-dependent serine/threonine kinase activity"/>
    <property type="evidence" value="ECO:0007669"/>
    <property type="project" value="UniProtKB-EC"/>
</dbReference>
<dbReference type="InterPro" id="IPR017441">
    <property type="entry name" value="Protein_kinase_ATP_BS"/>
</dbReference>
<dbReference type="SUPFAM" id="SSF57889">
    <property type="entry name" value="Cysteine-rich domain"/>
    <property type="match status" value="2"/>
</dbReference>
<evidence type="ECO:0000256" key="11">
    <source>
        <dbReference type="ARBA" id="ARBA00022679"/>
    </source>
</evidence>
<keyword evidence="19" id="KW-0460">Magnesium</keyword>
<evidence type="ECO:0000256" key="17">
    <source>
        <dbReference type="ARBA" id="ARBA00022833"/>
    </source>
</evidence>
<comment type="catalytic activity">
    <reaction evidence="21">
        <text>L-threonyl-[protein] + ATP = O-phospho-L-threonyl-[protein] + ADP + H(+)</text>
        <dbReference type="Rhea" id="RHEA:46608"/>
        <dbReference type="Rhea" id="RHEA-COMP:11060"/>
        <dbReference type="Rhea" id="RHEA-COMP:11605"/>
        <dbReference type="ChEBI" id="CHEBI:15378"/>
        <dbReference type="ChEBI" id="CHEBI:30013"/>
        <dbReference type="ChEBI" id="CHEBI:30616"/>
        <dbReference type="ChEBI" id="CHEBI:61977"/>
        <dbReference type="ChEBI" id="CHEBI:456216"/>
        <dbReference type="EC" id="2.7.11.13"/>
    </reaction>
</comment>
<keyword evidence="11" id="KW-0808">Transferase</keyword>
<dbReference type="AlphaFoldDB" id="A0A3M6T5N2"/>
<dbReference type="PRINTS" id="PR00008">
    <property type="entry name" value="DAGPEDOMAIN"/>
</dbReference>
<dbReference type="InterPro" id="IPR002219">
    <property type="entry name" value="PKC_DAG/PE"/>
</dbReference>
<keyword evidence="9" id="KW-0723">Serine/threonine-protein kinase</keyword>
<evidence type="ECO:0000256" key="18">
    <source>
        <dbReference type="ARBA" id="ARBA00022840"/>
    </source>
</evidence>
<dbReference type="SUPFAM" id="SSF50729">
    <property type="entry name" value="PH domain-like"/>
    <property type="match status" value="1"/>
</dbReference>
<keyword evidence="15" id="KW-0863">Zinc-finger</keyword>
<evidence type="ECO:0000256" key="3">
    <source>
        <dbReference type="ARBA" id="ARBA00004496"/>
    </source>
</evidence>
<evidence type="ECO:0000256" key="13">
    <source>
        <dbReference type="ARBA" id="ARBA00022737"/>
    </source>
</evidence>
<evidence type="ECO:0000256" key="5">
    <source>
        <dbReference type="ARBA" id="ARBA00012429"/>
    </source>
</evidence>
<dbReference type="Pfam" id="PF25525">
    <property type="entry name" value="Ubiquitin_PRKD1_N"/>
    <property type="match status" value="1"/>
</dbReference>
<feature type="domain" description="Protein kinase" evidence="24">
    <location>
        <begin position="538"/>
        <end position="806"/>
    </location>
</feature>
<dbReference type="PROSITE" id="PS50011">
    <property type="entry name" value="PROTEIN_KINASE_DOM"/>
    <property type="match status" value="1"/>
</dbReference>
<dbReference type="InterPro" id="IPR011009">
    <property type="entry name" value="Kinase-like_dom_sf"/>
</dbReference>
<dbReference type="Pfam" id="PF00130">
    <property type="entry name" value="C1_1"/>
    <property type="match status" value="2"/>
</dbReference>
<dbReference type="SUPFAM" id="SSF56112">
    <property type="entry name" value="Protein kinase-like (PK-like)"/>
    <property type="match status" value="1"/>
</dbReference>
<evidence type="ECO:0000313" key="26">
    <source>
        <dbReference type="EMBL" id="RMX36691.1"/>
    </source>
</evidence>
<feature type="domain" description="Phorbol-ester/DAG-type" evidence="25">
    <location>
        <begin position="229"/>
        <end position="279"/>
    </location>
</feature>
<evidence type="ECO:0000256" key="4">
    <source>
        <dbReference type="ARBA" id="ARBA00008582"/>
    </source>
</evidence>
<evidence type="ECO:0000256" key="8">
    <source>
        <dbReference type="ARBA" id="ARBA00022490"/>
    </source>
</evidence>
<protein>
    <recommendedName>
        <fullName evidence="5">protein kinase C</fullName>
        <ecNumber evidence="5">2.7.11.13</ecNumber>
    </recommendedName>
</protein>
<comment type="caution">
    <text evidence="26">The sequence shown here is derived from an EMBL/GenBank/DDBJ whole genome shotgun (WGS) entry which is preliminary data.</text>
</comment>
<feature type="compositionally biased region" description="Basic and acidic residues" evidence="23">
    <location>
        <begin position="770"/>
        <end position="781"/>
    </location>
</feature>
<keyword evidence="6" id="KW-0728">SH3 domain</keyword>
<evidence type="ECO:0000256" key="20">
    <source>
        <dbReference type="ARBA" id="ARBA00023136"/>
    </source>
</evidence>
<dbReference type="InterPro" id="IPR020454">
    <property type="entry name" value="DAG/PE-bd"/>
</dbReference>
<dbReference type="PROSITE" id="PS00108">
    <property type="entry name" value="PROTEIN_KINASE_ST"/>
    <property type="match status" value="1"/>
</dbReference>
<keyword evidence="17" id="KW-0862">Zinc</keyword>
<dbReference type="PROSITE" id="PS50081">
    <property type="entry name" value="ZF_DAG_PE_2"/>
    <property type="match status" value="2"/>
</dbReference>
<keyword evidence="12" id="KW-0479">Metal-binding</keyword>
<dbReference type="InterPro" id="IPR000719">
    <property type="entry name" value="Prot_kinase_dom"/>
</dbReference>
<dbReference type="Pfam" id="PF00069">
    <property type="entry name" value="Pkinase"/>
    <property type="match status" value="1"/>
</dbReference>
<evidence type="ECO:0000256" key="15">
    <source>
        <dbReference type="ARBA" id="ARBA00022771"/>
    </source>
</evidence>
<dbReference type="SMART" id="SM00109">
    <property type="entry name" value="C1"/>
    <property type="match status" value="2"/>
</dbReference>
<evidence type="ECO:0000256" key="23">
    <source>
        <dbReference type="SAM" id="MobiDB-lite"/>
    </source>
</evidence>
<dbReference type="InterPro" id="IPR008271">
    <property type="entry name" value="Ser/Thr_kinase_AS"/>
</dbReference>
<feature type="domain" description="Phorbol-ester/DAG-type" evidence="25">
    <location>
        <begin position="101"/>
        <end position="151"/>
    </location>
</feature>
<evidence type="ECO:0000256" key="16">
    <source>
        <dbReference type="ARBA" id="ARBA00022777"/>
    </source>
</evidence>
<evidence type="ECO:0000256" key="6">
    <source>
        <dbReference type="ARBA" id="ARBA00022443"/>
    </source>
</evidence>
<comment type="cofactor">
    <cofactor evidence="1">
        <name>Mg(2+)</name>
        <dbReference type="ChEBI" id="CHEBI:18420"/>
    </cofactor>
</comment>
<proteinExistence type="inferred from homology"/>
<dbReference type="PANTHER" id="PTHR22968:SF24">
    <property type="entry name" value="SERINE_THREONINE-PROTEIN KINASE"/>
    <property type="match status" value="1"/>
</dbReference>
<dbReference type="GO" id="GO:0005829">
    <property type="term" value="C:cytosol"/>
    <property type="evidence" value="ECO:0007669"/>
    <property type="project" value="TreeGrafter"/>
</dbReference>
<name>A0A3M6T5N2_POCDA</name>
<organism evidence="26 27">
    <name type="scientific">Pocillopora damicornis</name>
    <name type="common">Cauliflower coral</name>
    <name type="synonym">Millepora damicornis</name>
    <dbReference type="NCBI Taxonomy" id="46731"/>
    <lineage>
        <taxon>Eukaryota</taxon>
        <taxon>Metazoa</taxon>
        <taxon>Cnidaria</taxon>
        <taxon>Anthozoa</taxon>
        <taxon>Hexacorallia</taxon>
        <taxon>Scleractinia</taxon>
        <taxon>Astrocoeniina</taxon>
        <taxon>Pocilloporidae</taxon>
        <taxon>Pocillopora</taxon>
    </lineage>
</organism>
<dbReference type="GO" id="GO:0035556">
    <property type="term" value="P:intracellular signal transduction"/>
    <property type="evidence" value="ECO:0007669"/>
    <property type="project" value="TreeGrafter"/>
</dbReference>
<dbReference type="GO" id="GO:0008270">
    <property type="term" value="F:zinc ion binding"/>
    <property type="evidence" value="ECO:0007669"/>
    <property type="project" value="UniProtKB-KW"/>
</dbReference>
<dbReference type="GO" id="GO:0005524">
    <property type="term" value="F:ATP binding"/>
    <property type="evidence" value="ECO:0007669"/>
    <property type="project" value="UniProtKB-UniRule"/>
</dbReference>
<evidence type="ECO:0000256" key="2">
    <source>
        <dbReference type="ARBA" id="ARBA00004278"/>
    </source>
</evidence>
<keyword evidence="16" id="KW-0418">Kinase</keyword>
<comment type="similarity">
    <text evidence="4">Belongs to the protein kinase superfamily. CAMK Ser/Thr protein kinase family. PKD subfamily.</text>
</comment>
<dbReference type="InterPro" id="IPR011993">
    <property type="entry name" value="PH-like_dom_sf"/>
</dbReference>
<dbReference type="Proteomes" id="UP000275408">
    <property type="component" value="Unassembled WGS sequence"/>
</dbReference>
<dbReference type="SMART" id="SM00220">
    <property type="entry name" value="S_TKc"/>
    <property type="match status" value="1"/>
</dbReference>
<keyword evidence="27" id="KW-1185">Reference proteome</keyword>
<evidence type="ECO:0000256" key="9">
    <source>
        <dbReference type="ARBA" id="ARBA00022527"/>
    </source>
</evidence>
<dbReference type="GO" id="GO:0042383">
    <property type="term" value="C:sarcolemma"/>
    <property type="evidence" value="ECO:0007669"/>
    <property type="project" value="UniProtKB-SubCell"/>
</dbReference>
<dbReference type="PROSITE" id="PS00479">
    <property type="entry name" value="ZF_DAG_PE_1"/>
    <property type="match status" value="2"/>
</dbReference>
<evidence type="ECO:0000256" key="14">
    <source>
        <dbReference type="ARBA" id="ARBA00022741"/>
    </source>
</evidence>
<dbReference type="Gene3D" id="3.30.60.20">
    <property type="match status" value="2"/>
</dbReference>
<evidence type="ECO:0000259" key="25">
    <source>
        <dbReference type="PROSITE" id="PS50081"/>
    </source>
</evidence>
<dbReference type="InterPro" id="IPR057764">
    <property type="entry name" value="Ubiquitin_PRKD1-3_N"/>
</dbReference>
<keyword evidence="18 22" id="KW-0067">ATP-binding</keyword>
<evidence type="ECO:0000313" key="27">
    <source>
        <dbReference type="Proteomes" id="UP000275408"/>
    </source>
</evidence>
<dbReference type="Gene3D" id="1.10.510.10">
    <property type="entry name" value="Transferase(Phosphotransferase) domain 1"/>
    <property type="match status" value="1"/>
</dbReference>
<dbReference type="FunFam" id="3.30.60.20:FF:000022">
    <property type="entry name" value="SH3 and cysteine-rich domain-containing protein 3 isoform 2"/>
    <property type="match status" value="1"/>
</dbReference>
<sequence length="806" mass="90582">MTEPVYPRRGISFQCGLARETYGFEGKDMSALRELAHSFLDQKFPDHSCIGIADKVIMFIHNYSTTNILEKLTSVDQLHEGSVIEVVVSAKVPADETIIRPHMLIVHSYRSPTFCDFCGEMLFGLVRQGIKCEGCGGNYHKKCAFKIPNNCSDSRHRNSASGLNMALHSHTLPRPASQISGPNDSAFLIQHSNSFSESLPSSRDRRATWSGRPIWIDRMLSGRVQLQIPHSFEVHSYKKPTVCHFCKKLLKGLFRQGLQCKDCKYNCHRKCEKFVGKTCLGEGAMVETGSLGSSDSGAISESLSEMDLSNDIPNEQELSENETEIELASRSSQEDFEPTSPSSPDSELPQLTPTISNNIPLQRIVVSVKHTKRKGSKVLKQGWMVHFTSKDTQRKRHYWRLDTKCLTLFQDSTSSRYYKDIQLSEILSVDSNIDPLATDATRAPHCFEMKTRDMVYYVGQVEDENETPDPDSGVGAVAGQAWASVTRSALMPGCVTPTTSVCPSSNNGVSNSDVEMEVTDEEEKVKDAPLDISQLYQVFPDEILGSGQFGIVYGGVHRESGRDVAIKVIDKQRFPTKQEAQLKNEVGILQHVNHPGVVNLEEMFETPERVFVVMEKMRGDMLELILSSAKGRLDERCTKFLITQILVALRDLHSRNIVHCDLKPENVLLSSVSSECGFPQIKLCDFGFARIIEEKSFRRSVVGTPAYLAPEVLLNKGYNRSLDMWSVGVVVYDYQTWLDLRSLEAAVGERYLTHESDDARWEAYAEQLKARQNREPSRESARPTNNRFFPPMSPTERKLQTSISFL</sequence>
<evidence type="ECO:0000256" key="12">
    <source>
        <dbReference type="ARBA" id="ARBA00022723"/>
    </source>
</evidence>
<keyword evidence="14 22" id="KW-0547">Nucleotide-binding</keyword>
<evidence type="ECO:0000256" key="7">
    <source>
        <dbReference type="ARBA" id="ARBA00022475"/>
    </source>
</evidence>
<dbReference type="FunFam" id="3.30.60.20:FF:000021">
    <property type="entry name" value="Serine/threonine-protein kinase"/>
    <property type="match status" value="1"/>
</dbReference>
<evidence type="ECO:0000256" key="22">
    <source>
        <dbReference type="PROSITE-ProRule" id="PRU10141"/>
    </source>
</evidence>
<reference evidence="26 27" key="1">
    <citation type="journal article" date="2018" name="Sci. Rep.">
        <title>Comparative analysis of the Pocillopora damicornis genome highlights role of immune system in coral evolution.</title>
        <authorList>
            <person name="Cunning R."/>
            <person name="Bay R.A."/>
            <person name="Gillette P."/>
            <person name="Baker A.C."/>
            <person name="Traylor-Knowles N."/>
        </authorList>
    </citation>
    <scope>NUCLEOTIDE SEQUENCE [LARGE SCALE GENOMIC DNA]</scope>
    <source>
        <strain evidence="26">RSMAS</strain>
        <tissue evidence="26">Whole animal</tissue>
    </source>
</reference>
<evidence type="ECO:0000256" key="10">
    <source>
        <dbReference type="ARBA" id="ARBA00022553"/>
    </source>
</evidence>
<feature type="region of interest" description="Disordered" evidence="23">
    <location>
        <begin position="770"/>
        <end position="806"/>
    </location>
</feature>
<dbReference type="CDD" id="cd20796">
    <property type="entry name" value="C1_PKD_rpt2"/>
    <property type="match status" value="1"/>
</dbReference>
<keyword evidence="8" id="KW-0963">Cytoplasm</keyword>
<dbReference type="OrthoDB" id="10252171at2759"/>
<comment type="subcellular location">
    <subcellularLocation>
        <location evidence="2">Cell membrane</location>
        <location evidence="2">Sarcolemma</location>
        <topology evidence="2">Peripheral membrane protein</topology>
        <orientation evidence="2">Cytoplasmic side</orientation>
    </subcellularLocation>
    <subcellularLocation>
        <location evidence="3">Cytoplasm</location>
    </subcellularLocation>
</comment>
<evidence type="ECO:0000256" key="21">
    <source>
        <dbReference type="ARBA" id="ARBA00047272"/>
    </source>
</evidence>
<dbReference type="Gene3D" id="2.30.29.30">
    <property type="entry name" value="Pleckstrin-homology domain (PH domain)/Phosphotyrosine-binding domain (PTB)"/>
    <property type="match status" value="1"/>
</dbReference>
<keyword evidence="7" id="KW-1003">Cell membrane</keyword>
<feature type="region of interest" description="Disordered" evidence="23">
    <location>
        <begin position="311"/>
        <end position="354"/>
    </location>
</feature>
<evidence type="ECO:0000256" key="1">
    <source>
        <dbReference type="ARBA" id="ARBA00001946"/>
    </source>
</evidence>
<accession>A0A3M6T5N2</accession>
<dbReference type="Pfam" id="PF00169">
    <property type="entry name" value="PH"/>
    <property type="match status" value="1"/>
</dbReference>
<feature type="binding site" evidence="22">
    <location>
        <position position="567"/>
    </location>
    <ligand>
        <name>ATP</name>
        <dbReference type="ChEBI" id="CHEBI:30616"/>
    </ligand>
</feature>
<evidence type="ECO:0000259" key="24">
    <source>
        <dbReference type="PROSITE" id="PS50011"/>
    </source>
</evidence>
<dbReference type="FunFam" id="3.30.200.20:FF:000042">
    <property type="entry name" value="Aurora kinase A"/>
    <property type="match status" value="1"/>
</dbReference>
<dbReference type="PANTHER" id="PTHR22968">
    <property type="entry name" value="PROTEIN KINASE C, MU"/>
    <property type="match status" value="1"/>
</dbReference>